<reference evidence="1 2" key="1">
    <citation type="submission" date="2011-06" db="EMBL/GenBank/DDBJ databases">
        <title>The Genome Sequence of Collinsella tanakaei YIT 12063.</title>
        <authorList>
            <consortium name="The Broad Institute Genome Sequencing Platform"/>
            <person name="Earl A."/>
            <person name="Ward D."/>
            <person name="Feldgarden M."/>
            <person name="Gevers D."/>
            <person name="Morotomi M."/>
            <person name="Young S.K."/>
            <person name="Zeng Q."/>
            <person name="Gargeya S."/>
            <person name="Fitzgerald M."/>
            <person name="Haas B."/>
            <person name="Abouelleil A."/>
            <person name="Alvarado L."/>
            <person name="Arachchi H.M."/>
            <person name="Berlin A."/>
            <person name="Brown A."/>
            <person name="Chapman S.B."/>
            <person name="Chen Z."/>
            <person name="Dunbar C."/>
            <person name="Freedman E."/>
            <person name="Gearin G."/>
            <person name="Gellesch M."/>
            <person name="Goldberg J."/>
            <person name="Griggs A."/>
            <person name="Gujja S."/>
            <person name="Heiman D."/>
            <person name="Howarth C."/>
            <person name="Larson L."/>
            <person name="Lui A."/>
            <person name="MacDonald P.J.P."/>
            <person name="Mehta T."/>
            <person name="Montmayeur A."/>
            <person name="Murphy C."/>
            <person name="Neiman D."/>
            <person name="Pearson M."/>
            <person name="Priest M."/>
            <person name="Roberts A."/>
            <person name="Saif S."/>
            <person name="Shea T."/>
            <person name="Shenoy N."/>
            <person name="Sisk P."/>
            <person name="Stolte C."/>
            <person name="Sykes S."/>
            <person name="Wortman J."/>
            <person name="Nusbaum C."/>
            <person name="Birren B."/>
        </authorList>
    </citation>
    <scope>NUCLEOTIDE SEQUENCE [LARGE SCALE GENOMIC DNA]</scope>
    <source>
        <strain evidence="1 2">YIT 12063</strain>
    </source>
</reference>
<accession>G1WGE4</accession>
<name>G1WGE4_9ACTN</name>
<evidence type="ECO:0000313" key="2">
    <source>
        <dbReference type="Proteomes" id="UP000004830"/>
    </source>
</evidence>
<evidence type="ECO:0008006" key="3">
    <source>
        <dbReference type="Google" id="ProtNLM"/>
    </source>
</evidence>
<protein>
    <recommendedName>
        <fullName evidence="3">RNA polymerase sigma-70 region 4 domain-containing protein</fullName>
    </recommendedName>
</protein>
<gene>
    <name evidence="1" type="ORF">HMPREF9452_00407</name>
</gene>
<evidence type="ECO:0000313" key="1">
    <source>
        <dbReference type="EMBL" id="EGX67395.1"/>
    </source>
</evidence>
<dbReference type="GeneID" id="62758187"/>
<keyword evidence="2" id="KW-1185">Reference proteome</keyword>
<dbReference type="RefSeq" id="WP_009140443.1">
    <property type="nucleotide sequence ID" value="NZ_JH126467.1"/>
</dbReference>
<dbReference type="AlphaFoldDB" id="G1WGE4"/>
<dbReference type="PATRIC" id="fig|742742.3.peg.391"/>
<organism evidence="1 2">
    <name type="scientific">Collinsella tanakaei YIT 12063</name>
    <dbReference type="NCBI Taxonomy" id="742742"/>
    <lineage>
        <taxon>Bacteria</taxon>
        <taxon>Bacillati</taxon>
        <taxon>Actinomycetota</taxon>
        <taxon>Coriobacteriia</taxon>
        <taxon>Coriobacteriales</taxon>
        <taxon>Coriobacteriaceae</taxon>
        <taxon>Collinsella</taxon>
    </lineage>
</organism>
<proteinExistence type="predicted"/>
<dbReference type="OrthoDB" id="3196722at2"/>
<dbReference type="EMBL" id="ADLS01000006">
    <property type="protein sequence ID" value="EGX67395.1"/>
    <property type="molecule type" value="Genomic_DNA"/>
</dbReference>
<dbReference type="Proteomes" id="UP000004830">
    <property type="component" value="Unassembled WGS sequence"/>
</dbReference>
<comment type="caution">
    <text evidence="1">The sequence shown here is derived from an EMBL/GenBank/DDBJ whole genome shotgun (WGS) entry which is preliminary data.</text>
</comment>
<sequence>MTAEEYFEIARDTVRRIERHPYMVQAMLSRETCKAQSYDSIGHGSGSTDARTLTDSRMDMEERFRRERADMLSVVEDARAVCRGVRAANPHHSLWGDALELYYIEDMTIDTLACALYISRSQAYIELQRALEWVDSVGIARAKDGMGQAALF</sequence>
<dbReference type="HOGENOM" id="CLU_1719213_0_0_11"/>
<dbReference type="STRING" id="742742.HMPREF9452_00407"/>